<dbReference type="Proteomes" id="UP000317713">
    <property type="component" value="Chromosome"/>
</dbReference>
<dbReference type="Gene3D" id="3.40.630.30">
    <property type="match status" value="1"/>
</dbReference>
<dbReference type="PROSITE" id="PS51186">
    <property type="entry name" value="GNAT"/>
    <property type="match status" value="1"/>
</dbReference>
<organism evidence="2 3">
    <name type="scientific">Brevibacillus brevis</name>
    <name type="common">Bacillus brevis</name>
    <dbReference type="NCBI Taxonomy" id="1393"/>
    <lineage>
        <taxon>Bacteria</taxon>
        <taxon>Bacillati</taxon>
        <taxon>Bacillota</taxon>
        <taxon>Bacilli</taxon>
        <taxon>Bacillales</taxon>
        <taxon>Paenibacillaceae</taxon>
        <taxon>Brevibacillus</taxon>
    </lineage>
</organism>
<accession>A0A517I6U9</accession>
<dbReference type="SUPFAM" id="SSF55729">
    <property type="entry name" value="Acyl-CoA N-acyltransferases (Nat)"/>
    <property type="match status" value="1"/>
</dbReference>
<dbReference type="InterPro" id="IPR000182">
    <property type="entry name" value="GNAT_dom"/>
</dbReference>
<feature type="domain" description="N-acetyltransferase" evidence="1">
    <location>
        <begin position="1"/>
        <end position="138"/>
    </location>
</feature>
<dbReference type="RefSeq" id="WP_144616179.1">
    <property type="nucleotide sequence ID" value="NZ_CP042161.1"/>
</dbReference>
<evidence type="ECO:0000313" key="3">
    <source>
        <dbReference type="Proteomes" id="UP000317713"/>
    </source>
</evidence>
<dbReference type="AlphaFoldDB" id="A0A517I6U9"/>
<gene>
    <name evidence="2" type="ORF">FPS98_11750</name>
</gene>
<evidence type="ECO:0000313" key="2">
    <source>
        <dbReference type="EMBL" id="QDS34607.1"/>
    </source>
</evidence>
<keyword evidence="2" id="KW-0808">Transferase</keyword>
<proteinExistence type="predicted"/>
<sequence length="138" mass="15907">MKITIAESWLGYDVTYFFQDNIQENNDGVSNKEFLCSDGAFAAVRRRQIVVAIENDQIVGALRFYPKRSTQTISLYQFAIRSSHRGQNLMGKMLQIFGDNPVEVSCPISSTMNGYYESSGWRLKENKRGNNIWEWMNC</sequence>
<dbReference type="GO" id="GO:0016747">
    <property type="term" value="F:acyltransferase activity, transferring groups other than amino-acyl groups"/>
    <property type="evidence" value="ECO:0007669"/>
    <property type="project" value="InterPro"/>
</dbReference>
<evidence type="ECO:0000259" key="1">
    <source>
        <dbReference type="PROSITE" id="PS51186"/>
    </source>
</evidence>
<dbReference type="Pfam" id="PF00583">
    <property type="entry name" value="Acetyltransf_1"/>
    <property type="match status" value="1"/>
</dbReference>
<dbReference type="EMBL" id="CP042161">
    <property type="protein sequence ID" value="QDS34607.1"/>
    <property type="molecule type" value="Genomic_DNA"/>
</dbReference>
<name>A0A517I6U9_BREBE</name>
<reference evidence="2 3" key="1">
    <citation type="submission" date="2019-07" db="EMBL/GenBank/DDBJ databases">
        <title>Characterization of Brevibacillus brevis HK544, as a potential biocontrol agent.</title>
        <authorList>
            <person name="Kim H."/>
        </authorList>
    </citation>
    <scope>NUCLEOTIDE SEQUENCE [LARGE SCALE GENOMIC DNA]</scope>
    <source>
        <strain evidence="2 3">HK544</strain>
    </source>
</reference>
<dbReference type="InterPro" id="IPR016181">
    <property type="entry name" value="Acyl_CoA_acyltransferase"/>
</dbReference>
<protein>
    <submittedName>
        <fullName evidence="2">GNAT family N-acetyltransferase</fullName>
    </submittedName>
</protein>